<name>F9DR65_9BACL</name>
<accession>F9DR65</accession>
<organism evidence="2 3">
    <name type="scientific">Sporosarcina newyorkensis 2681</name>
    <dbReference type="NCBI Taxonomy" id="1027292"/>
    <lineage>
        <taxon>Bacteria</taxon>
        <taxon>Bacillati</taxon>
        <taxon>Bacillota</taxon>
        <taxon>Bacilli</taxon>
        <taxon>Bacillales</taxon>
        <taxon>Caryophanaceae</taxon>
        <taxon>Sporosarcina</taxon>
    </lineage>
</organism>
<evidence type="ECO:0000313" key="2">
    <source>
        <dbReference type="EMBL" id="EGQ26703.1"/>
    </source>
</evidence>
<evidence type="ECO:0000256" key="1">
    <source>
        <dbReference type="SAM" id="SignalP"/>
    </source>
</evidence>
<comment type="caution">
    <text evidence="2">The sequence shown here is derived from an EMBL/GenBank/DDBJ whole genome shotgun (WGS) entry which is preliminary data.</text>
</comment>
<proteinExistence type="predicted"/>
<dbReference type="Proteomes" id="UP000005316">
    <property type="component" value="Unassembled WGS sequence"/>
</dbReference>
<evidence type="ECO:0000313" key="3">
    <source>
        <dbReference type="Proteomes" id="UP000005316"/>
    </source>
</evidence>
<feature type="non-terminal residue" evidence="2">
    <location>
        <position position="136"/>
    </location>
</feature>
<dbReference type="EMBL" id="AFPZ01000035">
    <property type="protein sequence ID" value="EGQ26703.1"/>
    <property type="molecule type" value="Genomic_DNA"/>
</dbReference>
<protein>
    <submittedName>
        <fullName evidence="2">Uncharacterized protein</fullName>
    </submittedName>
</protein>
<feature type="signal peptide" evidence="1">
    <location>
        <begin position="1"/>
        <end position="25"/>
    </location>
</feature>
<sequence>MKKALKVTLGAALAASALTPAAALAAETPAAVAKTGIYDIKTGDFVSKTEFKNLSNADKKVWLLNSNAYLATSGTVYAASAMLLPSDQLLEAAVNQDKFQEDNNVTLTPEGTVLDKDGNVIAPAGDLKVESVSAID</sequence>
<gene>
    <name evidence="2" type="ORF">HMPREF9372_1295</name>
</gene>
<dbReference type="AlphaFoldDB" id="F9DR65"/>
<dbReference type="RefSeq" id="WP_009766162.1">
    <property type="nucleotide sequence ID" value="NZ_GL982997.1"/>
</dbReference>
<reference evidence="2 3" key="1">
    <citation type="submission" date="2011-04" db="EMBL/GenBank/DDBJ databases">
        <authorList>
            <person name="Muzny D."/>
            <person name="Qin X."/>
            <person name="Deng J."/>
            <person name="Jiang H."/>
            <person name="Liu Y."/>
            <person name="Qu J."/>
            <person name="Song X.-Z."/>
            <person name="Zhang L."/>
            <person name="Thornton R."/>
            <person name="Coyle M."/>
            <person name="Francisco L."/>
            <person name="Jackson L."/>
            <person name="Javaid M."/>
            <person name="Korchina V."/>
            <person name="Kovar C."/>
            <person name="Mata R."/>
            <person name="Mathew T."/>
            <person name="Ngo R."/>
            <person name="Nguyen L."/>
            <person name="Nguyen N."/>
            <person name="Okwuonu G."/>
            <person name="Ongeri F."/>
            <person name="Pham C."/>
            <person name="Simmons D."/>
            <person name="Wilczek-Boney K."/>
            <person name="Hale W."/>
            <person name="Jakkamsetti A."/>
            <person name="Pham P."/>
            <person name="Ruth R."/>
            <person name="San Lucas F."/>
            <person name="Warren J."/>
            <person name="Zhang J."/>
            <person name="Zhao Z."/>
            <person name="Zhou C."/>
            <person name="Zhu D."/>
            <person name="Lee S."/>
            <person name="Bess C."/>
            <person name="Blankenburg K."/>
            <person name="Forbes L."/>
            <person name="Fu Q."/>
            <person name="Gubbala S."/>
            <person name="Hirani K."/>
            <person name="Jayaseelan J.C."/>
            <person name="Lara F."/>
            <person name="Munidasa M."/>
            <person name="Palculict T."/>
            <person name="Patil S."/>
            <person name="Pu L.-L."/>
            <person name="Saada N."/>
            <person name="Tang L."/>
            <person name="Weissenberger G."/>
            <person name="Zhu Y."/>
            <person name="Hemphill L."/>
            <person name="Shang Y."/>
            <person name="Youmans B."/>
            <person name="Ayvaz T."/>
            <person name="Ross M."/>
            <person name="Santibanez J."/>
            <person name="Aqrawi P."/>
            <person name="Gross S."/>
            <person name="Joshi V."/>
            <person name="Fowler G."/>
            <person name="Nazareth L."/>
            <person name="Reid J."/>
            <person name="Worley K."/>
            <person name="Petrosino J."/>
            <person name="Highlander S."/>
            <person name="Gibbs R."/>
        </authorList>
    </citation>
    <scope>NUCLEOTIDE SEQUENCE [LARGE SCALE GENOMIC DNA]</scope>
    <source>
        <strain evidence="2 3">2681</strain>
    </source>
</reference>
<keyword evidence="1" id="KW-0732">Signal</keyword>
<dbReference type="HOGENOM" id="CLU_1879920_0_0_9"/>
<feature type="chain" id="PRO_5003382017" evidence="1">
    <location>
        <begin position="26"/>
        <end position="136"/>
    </location>
</feature>